<protein>
    <submittedName>
        <fullName evidence="1">Uncharacterized protein</fullName>
    </submittedName>
</protein>
<dbReference type="EMBL" id="CP016786">
    <property type="protein sequence ID" value="ASW42847.1"/>
    <property type="molecule type" value="Genomic_DNA"/>
</dbReference>
<dbReference type="AlphaFoldDB" id="A0A343JBD9"/>
<dbReference type="KEGG" id="cia:BEN51_04990"/>
<evidence type="ECO:0000313" key="2">
    <source>
        <dbReference type="Proteomes" id="UP000264883"/>
    </source>
</evidence>
<dbReference type="RefSeq" id="WP_119864983.1">
    <property type="nucleotide sequence ID" value="NZ_CP016786.1"/>
</dbReference>
<organism evidence="1 2">
    <name type="scientific">Clostridium isatidis</name>
    <dbReference type="NCBI Taxonomy" id="182773"/>
    <lineage>
        <taxon>Bacteria</taxon>
        <taxon>Bacillati</taxon>
        <taxon>Bacillota</taxon>
        <taxon>Clostridia</taxon>
        <taxon>Eubacteriales</taxon>
        <taxon>Clostridiaceae</taxon>
        <taxon>Clostridium</taxon>
    </lineage>
</organism>
<keyword evidence="2" id="KW-1185">Reference proteome</keyword>
<sequence>MVFGAESDKELGTEILRKIFEEKIHLINKELQLDIQLDAGVRNKSWYRLQTKIAIDNSIDINEQVDKFAKSFIRFRKLIEAEINEL</sequence>
<accession>A0A343JBD9</accession>
<proteinExistence type="predicted"/>
<reference evidence="1 2" key="1">
    <citation type="submission" date="2016-08" db="EMBL/GenBank/DDBJ databases">
        <title>Complete Genome Sequence Of The Indigo Reducing Clostridium isatidis DSM15098.</title>
        <authorList>
            <person name="Little G.T."/>
            <person name="Minton N.P."/>
        </authorList>
    </citation>
    <scope>NUCLEOTIDE SEQUENCE [LARGE SCALE GENOMIC DNA]</scope>
    <source>
        <strain evidence="1 2">DSM 15098</strain>
    </source>
</reference>
<name>A0A343JBD9_9CLOT</name>
<dbReference type="OrthoDB" id="9342536at2"/>
<evidence type="ECO:0000313" key="1">
    <source>
        <dbReference type="EMBL" id="ASW42847.1"/>
    </source>
</evidence>
<gene>
    <name evidence="1" type="ORF">BEN51_04990</name>
</gene>
<dbReference type="Proteomes" id="UP000264883">
    <property type="component" value="Chromosome"/>
</dbReference>